<dbReference type="eggNOG" id="COG1341">
    <property type="taxonomic scope" value="Bacteria"/>
</dbReference>
<keyword evidence="4" id="KW-0067">ATP-binding</keyword>
<proteinExistence type="predicted"/>
<keyword evidence="1" id="KW-0808">Transferase</keyword>
<dbReference type="GO" id="GO:0006396">
    <property type="term" value="P:RNA processing"/>
    <property type="evidence" value="ECO:0007669"/>
    <property type="project" value="InterPro"/>
</dbReference>
<dbReference type="EMBL" id="CP001807">
    <property type="protein sequence ID" value="ACY49352.1"/>
    <property type="molecule type" value="Genomic_DNA"/>
</dbReference>
<gene>
    <name evidence="6" type="ordered locus">Rmar_2475</name>
</gene>
<dbReference type="InterPro" id="IPR032319">
    <property type="entry name" value="CLP1_P"/>
</dbReference>
<evidence type="ECO:0000256" key="2">
    <source>
        <dbReference type="ARBA" id="ARBA00022741"/>
    </source>
</evidence>
<dbReference type="STRING" id="518766.Rmar_2475"/>
<evidence type="ECO:0000256" key="4">
    <source>
        <dbReference type="ARBA" id="ARBA00022840"/>
    </source>
</evidence>
<dbReference type="KEGG" id="rmr:Rmar_2475"/>
<keyword evidence="3" id="KW-0418">Kinase</keyword>
<dbReference type="Proteomes" id="UP000002221">
    <property type="component" value="Chromosome"/>
</dbReference>
<dbReference type="SUPFAM" id="SSF52540">
    <property type="entry name" value="P-loop containing nucleoside triphosphate hydrolases"/>
    <property type="match status" value="1"/>
</dbReference>
<dbReference type="Pfam" id="PF16575">
    <property type="entry name" value="CLP1_P"/>
    <property type="match status" value="1"/>
</dbReference>
<dbReference type="InterPro" id="IPR045116">
    <property type="entry name" value="Clp1/Grc3"/>
</dbReference>
<dbReference type="GO" id="GO:0005524">
    <property type="term" value="F:ATP binding"/>
    <property type="evidence" value="ECO:0007669"/>
    <property type="project" value="UniProtKB-KW"/>
</dbReference>
<evidence type="ECO:0000259" key="5">
    <source>
        <dbReference type="Pfam" id="PF16575"/>
    </source>
</evidence>
<sequence length="310" mass="35645">MDIDVAVSAEWEALRERLLHGPPWRTLMVAGPVNAGKTTLARWLAAQVNEHYRTLFLDADPGQSLVGPPTTLALSRVPIDPDRWLRLRFVGHISPEGHLLQMLSGLVRLVEAARWHRAQRLVIDLPGHMANDAGRELFFQMLDVIRPDYVVALQREDELEPVLRCFRRGRRPRIVRLPVAEAVQERDRWVRSDYRRERFRRYFAGARLRRLSVQARGLHGMVPALDNPEAVRHRLVALCDRHGFARVLGIVARCDAELAWLYFWAPPFRAREIATIQFGRFRLDPAEVGLVTRRRPPAGDVPLRTDVAEE</sequence>
<dbReference type="OrthoDB" id="5800600at2"/>
<keyword evidence="2" id="KW-0547">Nucleotide-binding</keyword>
<evidence type="ECO:0000313" key="6">
    <source>
        <dbReference type="EMBL" id="ACY49352.1"/>
    </source>
</evidence>
<dbReference type="RefSeq" id="WP_012844962.1">
    <property type="nucleotide sequence ID" value="NC_013501.1"/>
</dbReference>
<dbReference type="PANTHER" id="PTHR12755">
    <property type="entry name" value="CLEAVAGE/POLYADENYLATION FACTOR IA SUBUNIT CLP1P"/>
    <property type="match status" value="1"/>
</dbReference>
<keyword evidence="7" id="KW-1185">Reference proteome</keyword>
<feature type="domain" description="Clp1 P-loop" evidence="5">
    <location>
        <begin position="31"/>
        <end position="205"/>
    </location>
</feature>
<dbReference type="GO" id="GO:0051731">
    <property type="term" value="F:polynucleotide 5'-hydroxyl-kinase activity"/>
    <property type="evidence" value="ECO:0007669"/>
    <property type="project" value="InterPro"/>
</dbReference>
<name>D0MF96_RHOM4</name>
<evidence type="ECO:0000256" key="3">
    <source>
        <dbReference type="ARBA" id="ARBA00022777"/>
    </source>
</evidence>
<dbReference type="HOGENOM" id="CLU_051301_0_1_10"/>
<dbReference type="AlphaFoldDB" id="D0MF96"/>
<reference evidence="6 7" key="1">
    <citation type="journal article" date="2009" name="Stand. Genomic Sci.">
        <title>Complete genome sequence of Rhodothermus marinus type strain (R-10).</title>
        <authorList>
            <person name="Nolan M."/>
            <person name="Tindall B.J."/>
            <person name="Pomrenke H."/>
            <person name="Lapidus A."/>
            <person name="Copeland A."/>
            <person name="Glavina Del Rio T."/>
            <person name="Lucas S."/>
            <person name="Chen F."/>
            <person name="Tice H."/>
            <person name="Cheng J.F."/>
            <person name="Saunders E."/>
            <person name="Han C."/>
            <person name="Bruce D."/>
            <person name="Goodwin L."/>
            <person name="Chain P."/>
            <person name="Pitluck S."/>
            <person name="Ovchinikova G."/>
            <person name="Pati A."/>
            <person name="Ivanova N."/>
            <person name="Mavromatis K."/>
            <person name="Chen A."/>
            <person name="Palaniappan K."/>
            <person name="Land M."/>
            <person name="Hauser L."/>
            <person name="Chang Y.J."/>
            <person name="Jeffries C.D."/>
            <person name="Brettin T."/>
            <person name="Goker M."/>
            <person name="Bristow J."/>
            <person name="Eisen J.A."/>
            <person name="Markowitz V."/>
            <person name="Hugenholtz P."/>
            <person name="Kyrpides N.C."/>
            <person name="Klenk H.P."/>
            <person name="Detter J.C."/>
        </authorList>
    </citation>
    <scope>NUCLEOTIDE SEQUENCE [LARGE SCALE GENOMIC DNA]</scope>
    <source>
        <strain evidence="7">ATCC 43812 / DSM 4252 / R-10</strain>
    </source>
</reference>
<dbReference type="Gene3D" id="3.40.50.300">
    <property type="entry name" value="P-loop containing nucleotide triphosphate hydrolases"/>
    <property type="match status" value="1"/>
</dbReference>
<dbReference type="PANTHER" id="PTHR12755:SF3">
    <property type="entry name" value="POLYNUCLEOTIDE 5'-HYDROXYL-KINASE NOL9"/>
    <property type="match status" value="1"/>
</dbReference>
<evidence type="ECO:0000256" key="1">
    <source>
        <dbReference type="ARBA" id="ARBA00022679"/>
    </source>
</evidence>
<dbReference type="InterPro" id="IPR027417">
    <property type="entry name" value="P-loop_NTPase"/>
</dbReference>
<protein>
    <submittedName>
        <fullName evidence="6">GTPase or GTP-binding protein-like protein</fullName>
    </submittedName>
</protein>
<accession>D0MF96</accession>
<evidence type="ECO:0000313" key="7">
    <source>
        <dbReference type="Proteomes" id="UP000002221"/>
    </source>
</evidence>
<organism evidence="6 7">
    <name type="scientific">Rhodothermus marinus (strain ATCC 43812 / DSM 4252 / R-10)</name>
    <name type="common">Rhodothermus obamensis</name>
    <dbReference type="NCBI Taxonomy" id="518766"/>
    <lineage>
        <taxon>Bacteria</taxon>
        <taxon>Pseudomonadati</taxon>
        <taxon>Rhodothermota</taxon>
        <taxon>Rhodothermia</taxon>
        <taxon>Rhodothermales</taxon>
        <taxon>Rhodothermaceae</taxon>
        <taxon>Rhodothermus</taxon>
    </lineage>
</organism>